<evidence type="ECO:0000313" key="1">
    <source>
        <dbReference type="EMBL" id="UXD88614.1"/>
    </source>
</evidence>
<dbReference type="InterPro" id="IPR008557">
    <property type="entry name" value="PhoX"/>
</dbReference>
<sequence length="629" mass="69925">MNRPTMAKSLAELIEHRFSRRRFLRNTLLTGAAASATVACSPLAGKSTQEFSQASFKFDEIEHGFGAEMHVANGHKADVLIRWGDPLRPGLPVFNPENMDADEQEVRFGYNNDYVGYLPLSADEGQQRGLLCVNHEYALPELMFADGVADRGERLQQQVAIEQAAVGNSIVEVRLNNGRWHYVHDSPYNRRINARSTSITFSGPAAGHDRLKTRYDNTGRQVIGTLMNCAGGMTPWGTYLTCEENFDSVFGGELAPDHPEQQNYQRLGIGGKASRWSQADSRFDLAHNPNEANRFGWVVEIDPQDPHSTPVKRTALGRFQHEGAETMVRADGRLVVYMGDDNGFEYIYKFVSRDVVDRNNASANKNLLDYGTLYVARLEASGALHWATLQYGTGPLTPENGFYSQADVVLEARRAADLLQATPMDRPEDIVPDERSGKVYVMLSNNIRREETDAANPRANNRFGHIVELIEDDQGGAARWEMLIRGGNPDIAAHQADFNRHTTSNGWFTCPDNGVVDPLGRLWVSTDQGLSVSRETGTNDGLWAMYTTGEKRGLSRMFFRCPDGAEVTGPMFTPDAASLFIAIQHPGEPGKEQLDPYHNPLNRWPDFNAAMPPRPAIVVVRRINGDVIA</sequence>
<reference evidence="2" key="1">
    <citation type="submission" date="2020-06" db="EMBL/GenBank/DDBJ databases">
        <title>Thalassolituus marinus alknpb1M-1, a hydrocarbon-degrading bacterium isolated from the deep-sea overlying water using an in-situ strategy from the South China Sea basin.</title>
        <authorList>
            <person name="Dong C."/>
            <person name="Chen Y."/>
            <person name="Shao Z."/>
        </authorList>
    </citation>
    <scope>NUCLEOTIDE SEQUENCE [LARGE SCALE GENOMIC DNA]</scope>
    <source>
        <strain evidence="2">alknpb1M-1</strain>
    </source>
</reference>
<keyword evidence="2" id="KW-1185">Reference proteome</keyword>
<gene>
    <name evidence="1" type="ORF">HUF19_14760</name>
</gene>
<dbReference type="SUPFAM" id="SSF63829">
    <property type="entry name" value="Calcium-dependent phosphotriesterase"/>
    <property type="match status" value="1"/>
</dbReference>
<protein>
    <submittedName>
        <fullName evidence="1">PhoX family phosphatase</fullName>
    </submittedName>
</protein>
<name>A0ABY6AF64_9GAMM</name>
<dbReference type="RefSeq" id="WP_260997341.1">
    <property type="nucleotide sequence ID" value="NZ_CP054475.1"/>
</dbReference>
<dbReference type="Pfam" id="PF05787">
    <property type="entry name" value="PhoX"/>
    <property type="match status" value="1"/>
</dbReference>
<dbReference type="PROSITE" id="PS51318">
    <property type="entry name" value="TAT"/>
    <property type="match status" value="1"/>
</dbReference>
<dbReference type="PANTHER" id="PTHR35399">
    <property type="entry name" value="SLR8030 PROTEIN"/>
    <property type="match status" value="1"/>
</dbReference>
<dbReference type="Proteomes" id="UP001065322">
    <property type="component" value="Chromosome"/>
</dbReference>
<accession>A0ABY6AF64</accession>
<dbReference type="InterPro" id="IPR006311">
    <property type="entry name" value="TAT_signal"/>
</dbReference>
<dbReference type="PANTHER" id="PTHR35399:SF2">
    <property type="entry name" value="DUF839 DOMAIN-CONTAINING PROTEIN"/>
    <property type="match status" value="1"/>
</dbReference>
<proteinExistence type="predicted"/>
<dbReference type="EMBL" id="CP054475">
    <property type="protein sequence ID" value="UXD88614.1"/>
    <property type="molecule type" value="Genomic_DNA"/>
</dbReference>
<evidence type="ECO:0000313" key="2">
    <source>
        <dbReference type="Proteomes" id="UP001065322"/>
    </source>
</evidence>
<organism evidence="1 2">
    <name type="scientific">Thalassolituus hydrocarboniclasticus</name>
    <dbReference type="NCBI Taxonomy" id="2742796"/>
    <lineage>
        <taxon>Bacteria</taxon>
        <taxon>Pseudomonadati</taxon>
        <taxon>Pseudomonadota</taxon>
        <taxon>Gammaproteobacteria</taxon>
        <taxon>Oceanospirillales</taxon>
        <taxon>Oceanospirillaceae</taxon>
        <taxon>Thalassolituus</taxon>
    </lineage>
</organism>